<sequence length="114" mass="12038">MCSVHEDRVDEERRGASGGGGEVAGLEDVDDSCVATVTSSVPGAGGIRSHRRTRPLSLAVQPLNYHRLDPDSRPSAATIGARHHANMTSQESIGSCSLDVDRSASDRSGWLSTH</sequence>
<feature type="region of interest" description="Disordered" evidence="1">
    <location>
        <begin position="1"/>
        <end position="30"/>
    </location>
</feature>
<dbReference type="EMBL" id="LBMM01014943">
    <property type="protein sequence ID" value="KMQ84986.1"/>
    <property type="molecule type" value="Genomic_DNA"/>
</dbReference>
<dbReference type="STRING" id="67767.A0A0J7K471"/>
<comment type="caution">
    <text evidence="2">The sequence shown here is derived from an EMBL/GenBank/DDBJ whole genome shotgun (WGS) entry which is preliminary data.</text>
</comment>
<accession>A0A0J7K471</accession>
<evidence type="ECO:0000256" key="1">
    <source>
        <dbReference type="SAM" id="MobiDB-lite"/>
    </source>
</evidence>
<name>A0A0J7K471_LASNI</name>
<reference evidence="2 3" key="1">
    <citation type="submission" date="2015-04" db="EMBL/GenBank/DDBJ databases">
        <title>Lasius niger genome sequencing.</title>
        <authorList>
            <person name="Konorov E.A."/>
            <person name="Nikitin M.A."/>
            <person name="Kirill M.V."/>
            <person name="Chang P."/>
        </authorList>
    </citation>
    <scope>NUCLEOTIDE SEQUENCE [LARGE SCALE GENOMIC DNA]</scope>
    <source>
        <tissue evidence="2">Whole</tissue>
    </source>
</reference>
<feature type="region of interest" description="Disordered" evidence="1">
    <location>
        <begin position="82"/>
        <end position="114"/>
    </location>
</feature>
<dbReference type="OrthoDB" id="10036956at2759"/>
<gene>
    <name evidence="2" type="ORF">RF55_16771</name>
</gene>
<dbReference type="AlphaFoldDB" id="A0A0J7K471"/>
<protein>
    <submittedName>
        <fullName evidence="2">Dentin sialophospho isoform x1</fullName>
    </submittedName>
</protein>
<proteinExistence type="predicted"/>
<evidence type="ECO:0000313" key="3">
    <source>
        <dbReference type="Proteomes" id="UP000036403"/>
    </source>
</evidence>
<dbReference type="PaxDb" id="67767-A0A0J7K471"/>
<evidence type="ECO:0000313" key="2">
    <source>
        <dbReference type="EMBL" id="KMQ84986.1"/>
    </source>
</evidence>
<organism evidence="2 3">
    <name type="scientific">Lasius niger</name>
    <name type="common">Black garden ant</name>
    <dbReference type="NCBI Taxonomy" id="67767"/>
    <lineage>
        <taxon>Eukaryota</taxon>
        <taxon>Metazoa</taxon>
        <taxon>Ecdysozoa</taxon>
        <taxon>Arthropoda</taxon>
        <taxon>Hexapoda</taxon>
        <taxon>Insecta</taxon>
        <taxon>Pterygota</taxon>
        <taxon>Neoptera</taxon>
        <taxon>Endopterygota</taxon>
        <taxon>Hymenoptera</taxon>
        <taxon>Apocrita</taxon>
        <taxon>Aculeata</taxon>
        <taxon>Formicoidea</taxon>
        <taxon>Formicidae</taxon>
        <taxon>Formicinae</taxon>
        <taxon>Lasius</taxon>
        <taxon>Lasius</taxon>
    </lineage>
</organism>
<keyword evidence="3" id="KW-1185">Reference proteome</keyword>
<dbReference type="Proteomes" id="UP000036403">
    <property type="component" value="Unassembled WGS sequence"/>
</dbReference>
<feature type="compositionally biased region" description="Polar residues" evidence="1">
    <location>
        <begin position="86"/>
        <end position="95"/>
    </location>
</feature>
<feature type="compositionally biased region" description="Basic and acidic residues" evidence="1">
    <location>
        <begin position="1"/>
        <end position="15"/>
    </location>
</feature>